<accession>A0A8J7V526</accession>
<dbReference type="AlphaFoldDB" id="A0A8J7V526"/>
<dbReference type="PANTHER" id="PTHR30273:SF2">
    <property type="entry name" value="PROTEIN FECR"/>
    <property type="match status" value="1"/>
</dbReference>
<comment type="caution">
    <text evidence="5">The sequence shown here is derived from an EMBL/GenBank/DDBJ whole genome shotgun (WGS) entry which is preliminary data.</text>
</comment>
<dbReference type="Proteomes" id="UP000672602">
    <property type="component" value="Unassembled WGS sequence"/>
</dbReference>
<feature type="region of interest" description="Disordered" evidence="1">
    <location>
        <begin position="70"/>
        <end position="118"/>
    </location>
</feature>
<keyword evidence="6" id="KW-1185">Reference proteome</keyword>
<protein>
    <submittedName>
        <fullName evidence="5">FecR domain-containing protein</fullName>
    </submittedName>
</protein>
<dbReference type="RefSeq" id="WP_210682946.1">
    <property type="nucleotide sequence ID" value="NZ_JAGMWN010000007.1"/>
</dbReference>
<reference evidence="5" key="1">
    <citation type="submission" date="2021-04" db="EMBL/GenBank/DDBJ databases">
        <authorList>
            <person name="Zhang D.-C."/>
        </authorList>
    </citation>
    <scope>NUCLEOTIDE SEQUENCE</scope>
    <source>
        <strain evidence="5">CGMCC 1.15697</strain>
    </source>
</reference>
<dbReference type="InterPro" id="IPR012373">
    <property type="entry name" value="Ferrdict_sens_TM"/>
</dbReference>
<keyword evidence="2" id="KW-0472">Membrane</keyword>
<name>A0A8J7V526_9PROT</name>
<dbReference type="Gene3D" id="2.60.120.1440">
    <property type="match status" value="1"/>
</dbReference>
<proteinExistence type="predicted"/>
<feature type="transmembrane region" description="Helical" evidence="2">
    <location>
        <begin position="126"/>
        <end position="147"/>
    </location>
</feature>
<dbReference type="Pfam" id="PF04773">
    <property type="entry name" value="FecR"/>
    <property type="match status" value="1"/>
</dbReference>
<evidence type="ECO:0000313" key="6">
    <source>
        <dbReference type="Proteomes" id="UP000672602"/>
    </source>
</evidence>
<evidence type="ECO:0000259" key="3">
    <source>
        <dbReference type="Pfam" id="PF04773"/>
    </source>
</evidence>
<feature type="domain" description="FecR protein" evidence="3">
    <location>
        <begin position="153"/>
        <end position="244"/>
    </location>
</feature>
<feature type="domain" description="FecR N-terminal" evidence="4">
    <location>
        <begin position="15"/>
        <end position="56"/>
    </location>
</feature>
<gene>
    <name evidence="5" type="ORF">KAJ83_15185</name>
</gene>
<dbReference type="EMBL" id="JAGMWN010000007">
    <property type="protein sequence ID" value="MBP5858364.1"/>
    <property type="molecule type" value="Genomic_DNA"/>
</dbReference>
<dbReference type="Pfam" id="PF16220">
    <property type="entry name" value="DUF4880"/>
    <property type="match status" value="1"/>
</dbReference>
<keyword evidence="2" id="KW-0812">Transmembrane</keyword>
<organism evidence="5 6">
    <name type="scientific">Marivibrio halodurans</name>
    <dbReference type="NCBI Taxonomy" id="2039722"/>
    <lineage>
        <taxon>Bacteria</taxon>
        <taxon>Pseudomonadati</taxon>
        <taxon>Pseudomonadota</taxon>
        <taxon>Alphaproteobacteria</taxon>
        <taxon>Rhodospirillales</taxon>
        <taxon>Rhodospirillaceae</taxon>
        <taxon>Marivibrio</taxon>
    </lineage>
</organism>
<evidence type="ECO:0000313" key="5">
    <source>
        <dbReference type="EMBL" id="MBP5858364.1"/>
    </source>
</evidence>
<keyword evidence="2" id="KW-1133">Transmembrane helix</keyword>
<dbReference type="InterPro" id="IPR006860">
    <property type="entry name" value="FecR"/>
</dbReference>
<feature type="compositionally biased region" description="Basic residues" evidence="1">
    <location>
        <begin position="102"/>
        <end position="118"/>
    </location>
</feature>
<dbReference type="GO" id="GO:0016989">
    <property type="term" value="F:sigma factor antagonist activity"/>
    <property type="evidence" value="ECO:0007669"/>
    <property type="project" value="TreeGrafter"/>
</dbReference>
<evidence type="ECO:0000259" key="4">
    <source>
        <dbReference type="Pfam" id="PF16220"/>
    </source>
</evidence>
<dbReference type="PIRSF" id="PIRSF018266">
    <property type="entry name" value="FecR"/>
    <property type="match status" value="1"/>
</dbReference>
<evidence type="ECO:0000256" key="1">
    <source>
        <dbReference type="SAM" id="MobiDB-lite"/>
    </source>
</evidence>
<dbReference type="PANTHER" id="PTHR30273">
    <property type="entry name" value="PERIPLASMIC SIGNAL SENSOR AND SIGMA FACTOR ACTIVATOR FECR-RELATED"/>
    <property type="match status" value="1"/>
</dbReference>
<evidence type="ECO:0000256" key="2">
    <source>
        <dbReference type="SAM" id="Phobius"/>
    </source>
</evidence>
<dbReference type="InterPro" id="IPR032623">
    <property type="entry name" value="FecR_N"/>
</dbReference>
<sequence>MNETAGPFPNDDAIDEATAWFHRLREAADDVEVSAGFQRWIERDEANAEAWRLVSRAWRLSGDAAEASVRPRTAGDGLDGAGPSADRGWDDTAGVGMPAARHGWRRGNGRARGHSRRRAAPRRRTVIRAVAAGIACLAVVLAAPSMMRDILSDVSTAVGETRTVALSDGSNVHLSADSAIALDMGESERSVRLVEGEAFFDVESDPDRPFLVRAEDLTVRVTGTAFDVRVTARRFVVAVAEGSVDVSRDAAAPTRLRPGQRLSIDRTTGHSSVTSIDVANVAAWRSGQLMVEDAPLLDVVDVLRRYHDGMILVASTEAEARHVTGVFDLTRPERALRTLVAPYGAGVRAVSDHFLLMTDF</sequence>